<sequence length="69" mass="8024">MDIDTLIARINELARKKKSSGLTAEETVERDELRAIYLNNIRSNFRQQLDTIEFVEDAESSDNTKNKHK</sequence>
<evidence type="ECO:0000313" key="4">
    <source>
        <dbReference type="Proteomes" id="UP001597403"/>
    </source>
</evidence>
<keyword evidence="1 2" id="KW-0963">Cytoplasm</keyword>
<dbReference type="Pfam" id="PF05979">
    <property type="entry name" value="DUF896"/>
    <property type="match status" value="1"/>
</dbReference>
<keyword evidence="4" id="KW-1185">Reference proteome</keyword>
<comment type="caution">
    <text evidence="3">The sequence shown here is derived from an EMBL/GenBank/DDBJ whole genome shotgun (WGS) entry which is preliminary data.</text>
</comment>
<name>A0ABW4UUI5_9BACL</name>
<evidence type="ECO:0000313" key="3">
    <source>
        <dbReference type="EMBL" id="MFD1990120.1"/>
    </source>
</evidence>
<dbReference type="PANTHER" id="PTHR37300">
    <property type="entry name" value="UPF0291 PROTEIN CBO2609/CLC_2481"/>
    <property type="match status" value="1"/>
</dbReference>
<comment type="similarity">
    <text evidence="2">Belongs to the UPF0291 family.</text>
</comment>
<dbReference type="Proteomes" id="UP001597403">
    <property type="component" value="Unassembled WGS sequence"/>
</dbReference>
<dbReference type="SUPFAM" id="SSF158221">
    <property type="entry name" value="YnzC-like"/>
    <property type="match status" value="1"/>
</dbReference>
<dbReference type="PANTHER" id="PTHR37300:SF1">
    <property type="entry name" value="UPF0291 PROTEIN YNZC"/>
    <property type="match status" value="1"/>
</dbReference>
<dbReference type="Gene3D" id="1.10.287.540">
    <property type="entry name" value="Helix hairpin bin"/>
    <property type="match status" value="1"/>
</dbReference>
<organism evidence="3 4">
    <name type="scientific">Paenibacillus nicotianae</name>
    <dbReference type="NCBI Taxonomy" id="1526551"/>
    <lineage>
        <taxon>Bacteria</taxon>
        <taxon>Bacillati</taxon>
        <taxon>Bacillota</taxon>
        <taxon>Bacilli</taxon>
        <taxon>Bacillales</taxon>
        <taxon>Paenibacillaceae</taxon>
        <taxon>Paenibacillus</taxon>
    </lineage>
</organism>
<accession>A0ABW4UUI5</accession>
<evidence type="ECO:0000256" key="1">
    <source>
        <dbReference type="ARBA" id="ARBA00022490"/>
    </source>
</evidence>
<protein>
    <recommendedName>
        <fullName evidence="2">UPF0291 protein ACFSGI_09130</fullName>
    </recommendedName>
</protein>
<comment type="subcellular location">
    <subcellularLocation>
        <location evidence="2">Cytoplasm</location>
    </subcellularLocation>
</comment>
<dbReference type="RefSeq" id="WP_204823818.1">
    <property type="nucleotide sequence ID" value="NZ_JBHUGF010000010.1"/>
</dbReference>
<evidence type="ECO:0000256" key="2">
    <source>
        <dbReference type="HAMAP-Rule" id="MF_01103"/>
    </source>
</evidence>
<reference evidence="4" key="1">
    <citation type="journal article" date="2019" name="Int. J. Syst. Evol. Microbiol.">
        <title>The Global Catalogue of Microorganisms (GCM) 10K type strain sequencing project: providing services to taxonomists for standard genome sequencing and annotation.</title>
        <authorList>
            <consortium name="The Broad Institute Genomics Platform"/>
            <consortium name="The Broad Institute Genome Sequencing Center for Infectious Disease"/>
            <person name="Wu L."/>
            <person name="Ma J."/>
        </authorList>
    </citation>
    <scope>NUCLEOTIDE SEQUENCE [LARGE SCALE GENOMIC DNA]</scope>
    <source>
        <strain evidence="4">CGMCC 1.15067</strain>
    </source>
</reference>
<dbReference type="HAMAP" id="MF_01103">
    <property type="entry name" value="UPF0291"/>
    <property type="match status" value="1"/>
</dbReference>
<dbReference type="InterPro" id="IPR009242">
    <property type="entry name" value="DUF896"/>
</dbReference>
<proteinExistence type="inferred from homology"/>
<dbReference type="EMBL" id="JBHUGF010000010">
    <property type="protein sequence ID" value="MFD1990120.1"/>
    <property type="molecule type" value="Genomic_DNA"/>
</dbReference>
<gene>
    <name evidence="3" type="ORF">ACFSGI_09130</name>
</gene>